<sequence length="47" mass="5456">MKHKESMLCRNTKYFTVVNQTVKGAPILAKFLQIQRHHCSISINRLA</sequence>
<reference evidence="1" key="2">
    <citation type="journal article" date="2015" name="Data Brief">
        <title>Shoot transcriptome of the giant reed, Arundo donax.</title>
        <authorList>
            <person name="Barrero R.A."/>
            <person name="Guerrero F.D."/>
            <person name="Moolhuijzen P."/>
            <person name="Goolsby J.A."/>
            <person name="Tidwell J."/>
            <person name="Bellgard S.E."/>
            <person name="Bellgard M.I."/>
        </authorList>
    </citation>
    <scope>NUCLEOTIDE SEQUENCE</scope>
    <source>
        <tissue evidence="1">Shoot tissue taken approximately 20 cm above the soil surface</tissue>
    </source>
</reference>
<name>A0A0A9EXV6_ARUDO</name>
<evidence type="ECO:0000313" key="1">
    <source>
        <dbReference type="EMBL" id="JAE05575.1"/>
    </source>
</evidence>
<dbReference type="AlphaFoldDB" id="A0A0A9EXV6"/>
<protein>
    <submittedName>
        <fullName evidence="1">Uncharacterized protein</fullName>
    </submittedName>
</protein>
<dbReference type="EMBL" id="GBRH01192321">
    <property type="protein sequence ID" value="JAE05575.1"/>
    <property type="molecule type" value="Transcribed_RNA"/>
</dbReference>
<proteinExistence type="predicted"/>
<accession>A0A0A9EXV6</accession>
<organism evidence="1">
    <name type="scientific">Arundo donax</name>
    <name type="common">Giant reed</name>
    <name type="synonym">Donax arundinaceus</name>
    <dbReference type="NCBI Taxonomy" id="35708"/>
    <lineage>
        <taxon>Eukaryota</taxon>
        <taxon>Viridiplantae</taxon>
        <taxon>Streptophyta</taxon>
        <taxon>Embryophyta</taxon>
        <taxon>Tracheophyta</taxon>
        <taxon>Spermatophyta</taxon>
        <taxon>Magnoliopsida</taxon>
        <taxon>Liliopsida</taxon>
        <taxon>Poales</taxon>
        <taxon>Poaceae</taxon>
        <taxon>PACMAD clade</taxon>
        <taxon>Arundinoideae</taxon>
        <taxon>Arundineae</taxon>
        <taxon>Arundo</taxon>
    </lineage>
</organism>
<reference evidence="1" key="1">
    <citation type="submission" date="2014-09" db="EMBL/GenBank/DDBJ databases">
        <authorList>
            <person name="Magalhaes I.L.F."/>
            <person name="Oliveira U."/>
            <person name="Santos F.R."/>
            <person name="Vidigal T.H.D.A."/>
            <person name="Brescovit A.D."/>
            <person name="Santos A.J."/>
        </authorList>
    </citation>
    <scope>NUCLEOTIDE SEQUENCE</scope>
    <source>
        <tissue evidence="1">Shoot tissue taken approximately 20 cm above the soil surface</tissue>
    </source>
</reference>